<feature type="region of interest" description="Disordered" evidence="1">
    <location>
        <begin position="1"/>
        <end position="73"/>
    </location>
</feature>
<feature type="non-terminal residue" evidence="2">
    <location>
        <position position="1"/>
    </location>
</feature>
<evidence type="ECO:0000313" key="2">
    <source>
        <dbReference type="EMBL" id="MBT3139996.1"/>
    </source>
</evidence>
<gene>
    <name evidence="2" type="ORF">KL867_02940</name>
</gene>
<sequence length="73" mass="8211">RGGNTWCEIGKGKKNWGKKGGGRGGRRKRERVKRKRGKGEEKQGGEEETRELPSTISLHHERMAAMPAASRRL</sequence>
<reference evidence="2 3" key="1">
    <citation type="submission" date="2021-05" db="EMBL/GenBank/DDBJ databases">
        <title>Draft genomes of marine bacteria isolated from model chitin particles.</title>
        <authorList>
            <person name="Datta M.S."/>
            <person name="Schwartzman J.A."/>
            <person name="Cordero O."/>
        </authorList>
    </citation>
    <scope>NUCLEOTIDE SEQUENCE [LARGE SCALE GENOMIC DNA]</scope>
    <source>
        <strain evidence="2 3">4E07</strain>
    </source>
</reference>
<dbReference type="RefSeq" id="WP_215193590.1">
    <property type="nucleotide sequence ID" value="NZ_JAHHDY010000004.1"/>
</dbReference>
<organism evidence="2 3">
    <name type="scientific">Falsiruegeria litorea</name>
    <dbReference type="NCBI Taxonomy" id="1280831"/>
    <lineage>
        <taxon>Bacteria</taxon>
        <taxon>Pseudomonadati</taxon>
        <taxon>Pseudomonadota</taxon>
        <taxon>Alphaproteobacteria</taxon>
        <taxon>Rhodobacterales</taxon>
        <taxon>Roseobacteraceae</taxon>
        <taxon>Falsiruegeria</taxon>
    </lineage>
</organism>
<dbReference type="EMBL" id="JAHHDY010000004">
    <property type="protein sequence ID" value="MBT3139996.1"/>
    <property type="molecule type" value="Genomic_DNA"/>
</dbReference>
<dbReference type="Proteomes" id="UP000763802">
    <property type="component" value="Unassembled WGS sequence"/>
</dbReference>
<name>A0ABS5WML0_9RHOB</name>
<evidence type="ECO:0000313" key="3">
    <source>
        <dbReference type="Proteomes" id="UP000763802"/>
    </source>
</evidence>
<accession>A0ABS5WML0</accession>
<keyword evidence="3" id="KW-1185">Reference proteome</keyword>
<comment type="caution">
    <text evidence="2">The sequence shown here is derived from an EMBL/GenBank/DDBJ whole genome shotgun (WGS) entry which is preliminary data.</text>
</comment>
<protein>
    <submittedName>
        <fullName evidence="2">Uncharacterized protein</fullName>
    </submittedName>
</protein>
<evidence type="ECO:0000256" key="1">
    <source>
        <dbReference type="SAM" id="MobiDB-lite"/>
    </source>
</evidence>
<feature type="compositionally biased region" description="Basic and acidic residues" evidence="1">
    <location>
        <begin position="38"/>
        <end position="51"/>
    </location>
</feature>
<proteinExistence type="predicted"/>
<feature type="compositionally biased region" description="Basic residues" evidence="1">
    <location>
        <begin position="12"/>
        <end position="37"/>
    </location>
</feature>